<dbReference type="Proteomes" id="UP000034400">
    <property type="component" value="Unassembled WGS sequence"/>
</dbReference>
<reference evidence="1 2" key="1">
    <citation type="submission" date="2015-03" db="EMBL/GenBank/DDBJ databases">
        <title>Draft genome sequences of the Burkholderia contaminans strains LMG 23361 and FFH2055 and Burkholderia cenocepacia K56-2.</title>
        <authorList>
            <person name="Bloodworth R.A."/>
            <person name="Selin C."/>
            <person name="Lopez De Volder M.A."/>
            <person name="Degrossi J."/>
            <person name="Drevinek P."/>
            <person name="Galanternik L."/>
            <person name="Cardona S.T."/>
        </authorList>
    </citation>
    <scope>NUCLEOTIDE SEQUENCE [LARGE SCALE GENOMIC DNA]</scope>
    <source>
        <strain evidence="1 2">LMG 23361</strain>
    </source>
</reference>
<proteinExistence type="predicted"/>
<name>A0ABD4AQY7_9BURK</name>
<evidence type="ECO:0000313" key="1">
    <source>
        <dbReference type="EMBL" id="KKL39868.1"/>
    </source>
</evidence>
<sequence>MMWVTQRNNIVDYIVRTSTRKTKIGYILLSLRKQMRSQVETEEYIARPHLDWQTIAPRTPLRTEFTCISKSLAFITIYRPYFITVRRGPEQFSEHISDHTLNPCSGIAMVDLRHIDQQLFPLIFLPHR</sequence>
<dbReference type="AlphaFoldDB" id="A0ABD4AQY7"/>
<evidence type="ECO:0000313" key="2">
    <source>
        <dbReference type="Proteomes" id="UP000034400"/>
    </source>
</evidence>
<protein>
    <submittedName>
        <fullName evidence="1">Uncharacterized protein</fullName>
    </submittedName>
</protein>
<comment type="caution">
    <text evidence="1">The sequence shown here is derived from an EMBL/GenBank/DDBJ whole genome shotgun (WGS) entry which is preliminary data.</text>
</comment>
<dbReference type="EMBL" id="LASD01000008">
    <property type="protein sequence ID" value="KKL39868.1"/>
    <property type="molecule type" value="Genomic_DNA"/>
</dbReference>
<gene>
    <name evidence="1" type="ORF">WR31_18470</name>
</gene>
<accession>A0ABD4AQY7</accession>
<organism evidence="1 2">
    <name type="scientific">Burkholderia contaminans LMG 23361</name>
    <dbReference type="NCBI Taxonomy" id="1334628"/>
    <lineage>
        <taxon>Bacteria</taxon>
        <taxon>Pseudomonadati</taxon>
        <taxon>Pseudomonadota</taxon>
        <taxon>Betaproteobacteria</taxon>
        <taxon>Burkholderiales</taxon>
        <taxon>Burkholderiaceae</taxon>
        <taxon>Burkholderia</taxon>
        <taxon>Burkholderia cepacia complex</taxon>
    </lineage>
</organism>